<proteinExistence type="predicted"/>
<evidence type="ECO:0000313" key="2">
    <source>
        <dbReference type="EMBL" id="SUB79983.1"/>
    </source>
</evidence>
<dbReference type="InterPro" id="IPR025970">
    <property type="entry name" value="SusE"/>
</dbReference>
<dbReference type="RefSeq" id="WP_115153586.1">
    <property type="nucleotide sequence ID" value="NZ_DBFWLE010000009.1"/>
</dbReference>
<dbReference type="Pfam" id="PF14292">
    <property type="entry name" value="SusE"/>
    <property type="match status" value="1"/>
</dbReference>
<reference evidence="2 3" key="1">
    <citation type="submission" date="2018-06" db="EMBL/GenBank/DDBJ databases">
        <authorList>
            <consortium name="Pathogen Informatics"/>
            <person name="Doyle S."/>
        </authorList>
    </citation>
    <scope>NUCLEOTIDE SEQUENCE [LARGE SCALE GENOMIC DNA]</scope>
    <source>
        <strain evidence="2 3">NCTC13063</strain>
    </source>
</reference>
<dbReference type="Gene3D" id="2.60.40.3620">
    <property type="match status" value="1"/>
</dbReference>
<gene>
    <name evidence="2" type="ORF">NCTC13063_01260</name>
</gene>
<dbReference type="Proteomes" id="UP000255283">
    <property type="component" value="Unassembled WGS sequence"/>
</dbReference>
<dbReference type="EMBL" id="UGTJ01000001">
    <property type="protein sequence ID" value="SUB79983.1"/>
    <property type="molecule type" value="Genomic_DNA"/>
</dbReference>
<feature type="domain" description="SusE outer membrane protein" evidence="1">
    <location>
        <begin position="29"/>
        <end position="88"/>
    </location>
</feature>
<organism evidence="2 3">
    <name type="scientific">Segatella buccae</name>
    <dbReference type="NCBI Taxonomy" id="28126"/>
    <lineage>
        <taxon>Bacteria</taxon>
        <taxon>Pseudomonadati</taxon>
        <taxon>Bacteroidota</taxon>
        <taxon>Bacteroidia</taxon>
        <taxon>Bacteroidales</taxon>
        <taxon>Prevotellaceae</taxon>
        <taxon>Segatella</taxon>
    </lineage>
</organism>
<evidence type="ECO:0000259" key="1">
    <source>
        <dbReference type="Pfam" id="PF14292"/>
    </source>
</evidence>
<comment type="caution">
    <text evidence="2">The sequence shown here is derived from an EMBL/GenBank/DDBJ whole genome shotgun (WGS) entry which is preliminary data.</text>
</comment>
<name>A0AAQ1UH57_9BACT</name>
<dbReference type="AlphaFoldDB" id="A0AAQ1UH57"/>
<dbReference type="GO" id="GO:0019867">
    <property type="term" value="C:outer membrane"/>
    <property type="evidence" value="ECO:0007669"/>
    <property type="project" value="InterPro"/>
</dbReference>
<accession>A0AAQ1UH57</accession>
<protein>
    <recommendedName>
        <fullName evidence="1">SusE outer membrane protein domain-containing protein</fullName>
    </recommendedName>
</protein>
<dbReference type="GO" id="GO:2001070">
    <property type="term" value="F:starch binding"/>
    <property type="evidence" value="ECO:0007669"/>
    <property type="project" value="InterPro"/>
</dbReference>
<dbReference type="PROSITE" id="PS51257">
    <property type="entry name" value="PROKAR_LIPOPROTEIN"/>
    <property type="match status" value="1"/>
</dbReference>
<sequence>MENILKSTLLLLCGITLFTACDDDMSHNPTIQKVQSFTLNTPAYSNSTIDLATSNTLDFTWSQPDYGFPALANYQVQISPTDSWTKDIQAGELDANNKTVGDYKTLDQDYTVVKASILAADIAKGLEQITHYAEDAVPDIQKVYVRIRAMYAGDTIYSNKVIVNVAPYYVELKDAAPLEWYLVGSCIGDGTWNNSSEKDVYKSLIPLYMIDGQEYDKKTGTGKISYTDYFPESGKFKVILTPGKWNPQIAYSNFNGIKADSNYETDDDGNVVVKNAGYYTVTVDTKAGTATIEKYTKSVNKYANIFLAGQYNSWNTTEDAMSPVSSYTGAENHNWIKTVTFSEAGTFKFTDATTWWGGAAFPYGTANTSAGDNKYAAGTYKAYFNDITGQYYFIETE</sequence>
<evidence type="ECO:0000313" key="3">
    <source>
        <dbReference type="Proteomes" id="UP000255283"/>
    </source>
</evidence>